<keyword evidence="6 9" id="KW-1133">Transmembrane helix</keyword>
<feature type="transmembrane region" description="Helical" evidence="9">
    <location>
        <begin position="551"/>
        <end position="569"/>
    </location>
</feature>
<evidence type="ECO:0000256" key="9">
    <source>
        <dbReference type="SAM" id="Phobius"/>
    </source>
</evidence>
<dbReference type="InterPro" id="IPR006639">
    <property type="entry name" value="Preselin/SPP"/>
</dbReference>
<feature type="transmembrane region" description="Helical" evidence="9">
    <location>
        <begin position="492"/>
        <end position="511"/>
    </location>
</feature>
<evidence type="ECO:0000313" key="11">
    <source>
        <dbReference type="EnsemblPlants" id="ORUFI02G01280.1"/>
    </source>
</evidence>
<reference evidence="12" key="1">
    <citation type="submission" date="2013-06" db="EMBL/GenBank/DDBJ databases">
        <authorList>
            <person name="Zhao Q."/>
        </authorList>
    </citation>
    <scope>NUCLEOTIDE SEQUENCE</scope>
    <source>
        <strain evidence="12">cv. W1943</strain>
    </source>
</reference>
<dbReference type="Gramene" id="ORUFI02G01280.1">
    <property type="protein sequence ID" value="ORUFI02G01280.1"/>
    <property type="gene ID" value="ORUFI02G01280"/>
</dbReference>
<dbReference type="Pfam" id="PF11938">
    <property type="entry name" value="DUF3456"/>
    <property type="match status" value="1"/>
</dbReference>
<name>A0A0E0N8W0_ORYRU</name>
<feature type="compositionally biased region" description="Polar residues" evidence="8">
    <location>
        <begin position="216"/>
        <end position="226"/>
    </location>
</feature>
<feature type="region of interest" description="Disordered" evidence="8">
    <location>
        <begin position="216"/>
        <end position="241"/>
    </location>
</feature>
<dbReference type="PANTHER" id="PTHR12174">
    <property type="entry name" value="SIGNAL PEPTIDE PEPTIDASE"/>
    <property type="match status" value="1"/>
</dbReference>
<keyword evidence="3 9" id="KW-0812">Transmembrane</keyword>
<dbReference type="STRING" id="4529.A0A0E0N8W0"/>
<dbReference type="GO" id="GO:0033619">
    <property type="term" value="P:membrane protein proteolysis"/>
    <property type="evidence" value="ECO:0007669"/>
    <property type="project" value="TreeGrafter"/>
</dbReference>
<feature type="region of interest" description="Disordered" evidence="8">
    <location>
        <begin position="584"/>
        <end position="603"/>
    </location>
</feature>
<evidence type="ECO:0000256" key="5">
    <source>
        <dbReference type="ARBA" id="ARBA00022824"/>
    </source>
</evidence>
<dbReference type="EnsemblPlants" id="ORUFI02G01280.1">
    <property type="protein sequence ID" value="ORUFI02G01280.1"/>
    <property type="gene ID" value="ORUFI02G01280"/>
</dbReference>
<evidence type="ECO:0000259" key="10">
    <source>
        <dbReference type="Pfam" id="PF11938"/>
    </source>
</evidence>
<evidence type="ECO:0000256" key="2">
    <source>
        <dbReference type="ARBA" id="ARBA00006859"/>
    </source>
</evidence>
<comment type="subcellular location">
    <subcellularLocation>
        <location evidence="1">Endoplasmic reticulum membrane</location>
        <topology evidence="1">Multi-pass membrane protein</topology>
    </subcellularLocation>
</comment>
<dbReference type="MEROPS" id="A22.A15"/>
<dbReference type="OMA" id="CCFRRIH"/>
<dbReference type="InterPro" id="IPR021852">
    <property type="entry name" value="DUF3456"/>
</dbReference>
<proteinExistence type="inferred from homology"/>
<feature type="compositionally biased region" description="Acidic residues" evidence="8">
    <location>
        <begin position="584"/>
        <end position="594"/>
    </location>
</feature>
<dbReference type="AlphaFoldDB" id="A0A0E0N8W0"/>
<evidence type="ECO:0000313" key="12">
    <source>
        <dbReference type="Proteomes" id="UP000008022"/>
    </source>
</evidence>
<keyword evidence="12" id="KW-1185">Reference proteome</keyword>
<feature type="transmembrane region" description="Helical" evidence="9">
    <location>
        <begin position="348"/>
        <end position="367"/>
    </location>
</feature>
<feature type="transmembrane region" description="Helical" evidence="9">
    <location>
        <begin position="448"/>
        <end position="472"/>
    </location>
</feature>
<dbReference type="GO" id="GO:0006465">
    <property type="term" value="P:signal peptide processing"/>
    <property type="evidence" value="ECO:0007669"/>
    <property type="project" value="TreeGrafter"/>
</dbReference>
<dbReference type="HOGENOM" id="CLU_425423_0_0_1"/>
<feature type="domain" description="DUF3456" evidence="10">
    <location>
        <begin position="71"/>
        <end position="212"/>
    </location>
</feature>
<reference evidence="11" key="2">
    <citation type="submission" date="2015-06" db="UniProtKB">
        <authorList>
            <consortium name="EnsemblPlants"/>
        </authorList>
    </citation>
    <scope>IDENTIFICATION</scope>
</reference>
<feature type="transmembrane region" description="Helical" evidence="9">
    <location>
        <begin position="323"/>
        <end position="342"/>
    </location>
</feature>
<evidence type="ECO:0000256" key="1">
    <source>
        <dbReference type="ARBA" id="ARBA00004477"/>
    </source>
</evidence>
<dbReference type="GO" id="GO:0042500">
    <property type="term" value="F:aspartic endopeptidase activity, intramembrane cleaving"/>
    <property type="evidence" value="ECO:0007669"/>
    <property type="project" value="InterPro"/>
</dbReference>
<organism evidence="11 12">
    <name type="scientific">Oryza rufipogon</name>
    <name type="common">Brownbeard rice</name>
    <name type="synonym">Asian wild rice</name>
    <dbReference type="NCBI Taxonomy" id="4529"/>
    <lineage>
        <taxon>Eukaryota</taxon>
        <taxon>Viridiplantae</taxon>
        <taxon>Streptophyta</taxon>
        <taxon>Embryophyta</taxon>
        <taxon>Tracheophyta</taxon>
        <taxon>Spermatophyta</taxon>
        <taxon>Magnoliopsida</taxon>
        <taxon>Liliopsida</taxon>
        <taxon>Poales</taxon>
        <taxon>Poaceae</taxon>
        <taxon>BOP clade</taxon>
        <taxon>Oryzoideae</taxon>
        <taxon>Oryzeae</taxon>
        <taxon>Oryzinae</taxon>
        <taxon>Oryza</taxon>
    </lineage>
</organism>
<keyword evidence="4" id="KW-0378">Hydrolase</keyword>
<evidence type="ECO:0000256" key="3">
    <source>
        <dbReference type="ARBA" id="ARBA00022692"/>
    </source>
</evidence>
<protein>
    <recommendedName>
        <fullName evidence="10">DUF3456 domain-containing protein</fullName>
    </recommendedName>
</protein>
<feature type="transmembrane region" description="Helical" evidence="9">
    <location>
        <begin position="523"/>
        <end position="545"/>
    </location>
</feature>
<feature type="compositionally biased region" description="Basic and acidic residues" evidence="8">
    <location>
        <begin position="13"/>
        <end position="41"/>
    </location>
</feature>
<evidence type="ECO:0000256" key="4">
    <source>
        <dbReference type="ARBA" id="ARBA00022801"/>
    </source>
</evidence>
<evidence type="ECO:0000256" key="8">
    <source>
        <dbReference type="SAM" id="MobiDB-lite"/>
    </source>
</evidence>
<keyword evidence="5" id="KW-0256">Endoplasmic reticulum</keyword>
<dbReference type="SMART" id="SM00730">
    <property type="entry name" value="PSN"/>
    <property type="match status" value="1"/>
</dbReference>
<dbReference type="eggNOG" id="KOG2443">
    <property type="taxonomic scope" value="Eukaryota"/>
</dbReference>
<dbReference type="PANTHER" id="PTHR12174:SF23">
    <property type="entry name" value="MINOR HISTOCOMPATIBILITY ANTIGEN H13"/>
    <property type="match status" value="1"/>
</dbReference>
<dbReference type="InterPro" id="IPR007369">
    <property type="entry name" value="Peptidase_A22B_SPP"/>
</dbReference>
<feature type="region of interest" description="Disordered" evidence="8">
    <location>
        <begin position="1"/>
        <end position="41"/>
    </location>
</feature>
<keyword evidence="7 9" id="KW-0472">Membrane</keyword>
<dbReference type="GO" id="GO:0098554">
    <property type="term" value="C:cytoplasmic side of endoplasmic reticulum membrane"/>
    <property type="evidence" value="ECO:0007669"/>
    <property type="project" value="TreeGrafter"/>
</dbReference>
<evidence type="ECO:0000256" key="6">
    <source>
        <dbReference type="ARBA" id="ARBA00022989"/>
    </source>
</evidence>
<dbReference type="GO" id="GO:0098553">
    <property type="term" value="C:lumenal side of endoplasmic reticulum membrane"/>
    <property type="evidence" value="ECO:0007669"/>
    <property type="project" value="TreeGrafter"/>
</dbReference>
<sequence length="603" mass="67093">MRESSRSHLQKHHRDERTKKWEQDYKQERGERSRAGTETMETRRATCRSAALLLLAAILASAASASSIGDKCAACKAVAAELEIGISSEKPRNHLDLRNRLNSKGQREGKVIDYRVSELRVVELLDGLCDKMQDYTLQKLESGEKGWVKVADWNSFQTEKKAAARAHSKNLSSFCGRLLEETEDELAEWIKTSSAESGNVSRALCEDISKHCQSTRSAWEKTTSPATRPDRSPGYRLPPRPSRVAAVRSSCCFRRIHPVTMKTHERAANLALAGLSLAPLVVKVEPNVNVILTACLAVYVGCYRSVKPTPPSETMSKEHAMRFPLVGSAMLLSLFLLFKFLSKDLVNAVLTAYFFILGIAALCATLLPSIKRFLPKEWNDNAIVWCAPFFHSLSVEFTKSQVVASIPGFFFCIWYAAKKHWLANNVLGISFCIQGIEMLSLGSFKTGAILLAGLFFYDIFWVFFTPVMVSVAKSFDAPIKLLFPTGDAARPFSMLGLGDIVIPGIFVALALRFDVSRGIKNRYFNSAFLGYTVGLTVTIIVMNWFQAAQPALLYIVPGVIGFVAVHCLWNGEVKPLLEYNESKAEEEDAAEEDTDSKQNKKEE</sequence>
<comment type="similarity">
    <text evidence="2">Belongs to the peptidase A22B family.</text>
</comment>
<dbReference type="Proteomes" id="UP000008022">
    <property type="component" value="Unassembled WGS sequence"/>
</dbReference>
<accession>A0A0E0N8W0</accession>
<evidence type="ECO:0000256" key="7">
    <source>
        <dbReference type="ARBA" id="ARBA00023136"/>
    </source>
</evidence>
<dbReference type="Pfam" id="PF04258">
    <property type="entry name" value="Peptidase_A22B"/>
    <property type="match status" value="1"/>
</dbReference>